<name>A0A0A9H3G5_ARUDO</name>
<protein>
    <submittedName>
        <fullName evidence="1">Uncharacterized protein</fullName>
    </submittedName>
</protein>
<reference evidence="1" key="1">
    <citation type="submission" date="2014-09" db="EMBL/GenBank/DDBJ databases">
        <authorList>
            <person name="Magalhaes I.L.F."/>
            <person name="Oliveira U."/>
            <person name="Santos F.R."/>
            <person name="Vidigal T.H.D.A."/>
            <person name="Brescovit A.D."/>
            <person name="Santos A.J."/>
        </authorList>
    </citation>
    <scope>NUCLEOTIDE SEQUENCE</scope>
    <source>
        <tissue evidence="1">Shoot tissue taken approximately 20 cm above the soil surface</tissue>
    </source>
</reference>
<dbReference type="AlphaFoldDB" id="A0A0A9H3G5"/>
<accession>A0A0A9H3G5</accession>
<reference evidence="1" key="2">
    <citation type="journal article" date="2015" name="Data Brief">
        <title>Shoot transcriptome of the giant reed, Arundo donax.</title>
        <authorList>
            <person name="Barrero R.A."/>
            <person name="Guerrero F.D."/>
            <person name="Moolhuijzen P."/>
            <person name="Goolsby J.A."/>
            <person name="Tidwell J."/>
            <person name="Bellgard S.E."/>
            <person name="Bellgard M.I."/>
        </authorList>
    </citation>
    <scope>NUCLEOTIDE SEQUENCE</scope>
    <source>
        <tissue evidence="1">Shoot tissue taken approximately 20 cm above the soil surface</tissue>
    </source>
</reference>
<organism evidence="1">
    <name type="scientific">Arundo donax</name>
    <name type="common">Giant reed</name>
    <name type="synonym">Donax arundinaceus</name>
    <dbReference type="NCBI Taxonomy" id="35708"/>
    <lineage>
        <taxon>Eukaryota</taxon>
        <taxon>Viridiplantae</taxon>
        <taxon>Streptophyta</taxon>
        <taxon>Embryophyta</taxon>
        <taxon>Tracheophyta</taxon>
        <taxon>Spermatophyta</taxon>
        <taxon>Magnoliopsida</taxon>
        <taxon>Liliopsida</taxon>
        <taxon>Poales</taxon>
        <taxon>Poaceae</taxon>
        <taxon>PACMAD clade</taxon>
        <taxon>Arundinoideae</taxon>
        <taxon>Arundineae</taxon>
        <taxon>Arundo</taxon>
    </lineage>
</organism>
<evidence type="ECO:0000313" key="1">
    <source>
        <dbReference type="EMBL" id="JAE29386.1"/>
    </source>
</evidence>
<dbReference type="EMBL" id="GBRH01168510">
    <property type="protein sequence ID" value="JAE29386.1"/>
    <property type="molecule type" value="Transcribed_RNA"/>
</dbReference>
<sequence>MNNSSDHQFCSILYNQWLQLLNRDAPHSQITSRLDSSIHD</sequence>
<proteinExistence type="predicted"/>